<dbReference type="AlphaFoldDB" id="A0A5N5M1E3"/>
<organism evidence="1 2">
    <name type="scientific">Pangasianodon hypophthalmus</name>
    <name type="common">Striped catfish</name>
    <name type="synonym">Helicophagus hypophthalmus</name>
    <dbReference type="NCBI Taxonomy" id="310915"/>
    <lineage>
        <taxon>Eukaryota</taxon>
        <taxon>Metazoa</taxon>
        <taxon>Chordata</taxon>
        <taxon>Craniata</taxon>
        <taxon>Vertebrata</taxon>
        <taxon>Euteleostomi</taxon>
        <taxon>Actinopterygii</taxon>
        <taxon>Neopterygii</taxon>
        <taxon>Teleostei</taxon>
        <taxon>Ostariophysi</taxon>
        <taxon>Siluriformes</taxon>
        <taxon>Pangasiidae</taxon>
        <taxon>Pangasianodon</taxon>
    </lineage>
</organism>
<sequence length="77" mass="9037">MHLYFTDQEIPSFYEYVNGKFLQTLHTPAVDICILDCVLSSNRFLKEFSKSTSDSIHLWPVCTHLFIITVNIRDNRN</sequence>
<name>A0A5N5M1E3_PANHP</name>
<evidence type="ECO:0000313" key="2">
    <source>
        <dbReference type="Proteomes" id="UP000327468"/>
    </source>
</evidence>
<dbReference type="Proteomes" id="UP000327468">
    <property type="component" value="Chromosome 15"/>
</dbReference>
<accession>A0A5N5M1E3</accession>
<keyword evidence="2" id="KW-1185">Reference proteome</keyword>
<comment type="caution">
    <text evidence="1">The sequence shown here is derived from an EMBL/GenBank/DDBJ whole genome shotgun (WGS) entry which is preliminary data.</text>
</comment>
<reference evidence="1 2" key="1">
    <citation type="submission" date="2019-06" db="EMBL/GenBank/DDBJ databases">
        <title>A chromosome-scale genome assembly of the striped catfish, Pangasianodon hypophthalmus.</title>
        <authorList>
            <person name="Wen M."/>
            <person name="Zahm M."/>
            <person name="Roques C."/>
            <person name="Cabau C."/>
            <person name="Klopp C."/>
            <person name="Donnadieu C."/>
            <person name="Jouanno E."/>
            <person name="Avarre J.-C."/>
            <person name="Campet M."/>
            <person name="Ha T.T.T."/>
            <person name="Dugue R."/>
            <person name="Lampietro C."/>
            <person name="Louis A."/>
            <person name="Herpin A."/>
            <person name="Echchiki A."/>
            <person name="Berthelot C."/>
            <person name="Parey E."/>
            <person name="Roest-Crollius H."/>
            <person name="Braasch I."/>
            <person name="Postlethwait J."/>
            <person name="Bobe J."/>
            <person name="Montfort J."/>
            <person name="Bouchez O."/>
            <person name="Begum T."/>
            <person name="Schartl M."/>
            <person name="Guiguen Y."/>
        </authorList>
    </citation>
    <scope>NUCLEOTIDE SEQUENCE [LARGE SCALE GENOMIC DNA]</scope>
    <source>
        <strain evidence="1 2">Indonesia</strain>
        <tissue evidence="1">Blood</tissue>
    </source>
</reference>
<protein>
    <submittedName>
        <fullName evidence="1">Uncharacterized protein</fullName>
    </submittedName>
</protein>
<gene>
    <name evidence="1" type="ORF">PHYPO_G00060970</name>
</gene>
<dbReference type="EMBL" id="VFJC01000016">
    <property type="protein sequence ID" value="KAB5548900.1"/>
    <property type="molecule type" value="Genomic_DNA"/>
</dbReference>
<proteinExistence type="predicted"/>
<evidence type="ECO:0000313" key="1">
    <source>
        <dbReference type="EMBL" id="KAB5548900.1"/>
    </source>
</evidence>